<evidence type="ECO:0000313" key="2">
    <source>
        <dbReference type="Proteomes" id="UP000095287"/>
    </source>
</evidence>
<evidence type="ECO:0000313" key="3">
    <source>
        <dbReference type="WBParaSite" id="L893_g32580.t1"/>
    </source>
</evidence>
<evidence type="ECO:0000256" key="1">
    <source>
        <dbReference type="SAM" id="MobiDB-lite"/>
    </source>
</evidence>
<protein>
    <submittedName>
        <fullName evidence="3">Uncharacterized protein</fullName>
    </submittedName>
</protein>
<sequence>MTRRGRSEIRCGQESVESSPIYRTPGIVDLPFVERRARARIMRLNVTSSSHGLCEKKARSPTPKSNDRDYLLAGKSLRPRPKRGSPSPLIH</sequence>
<reference evidence="3" key="1">
    <citation type="submission" date="2016-11" db="UniProtKB">
        <authorList>
            <consortium name="WormBaseParasite"/>
        </authorList>
    </citation>
    <scope>IDENTIFICATION</scope>
</reference>
<dbReference type="Proteomes" id="UP000095287">
    <property type="component" value="Unplaced"/>
</dbReference>
<keyword evidence="2" id="KW-1185">Reference proteome</keyword>
<name>A0A1I8A4S1_9BILA</name>
<organism evidence="2 3">
    <name type="scientific">Steinernema glaseri</name>
    <dbReference type="NCBI Taxonomy" id="37863"/>
    <lineage>
        <taxon>Eukaryota</taxon>
        <taxon>Metazoa</taxon>
        <taxon>Ecdysozoa</taxon>
        <taxon>Nematoda</taxon>
        <taxon>Chromadorea</taxon>
        <taxon>Rhabditida</taxon>
        <taxon>Tylenchina</taxon>
        <taxon>Panagrolaimomorpha</taxon>
        <taxon>Strongyloidoidea</taxon>
        <taxon>Steinernematidae</taxon>
        <taxon>Steinernema</taxon>
    </lineage>
</organism>
<feature type="region of interest" description="Disordered" evidence="1">
    <location>
        <begin position="47"/>
        <end position="91"/>
    </location>
</feature>
<dbReference type="WBParaSite" id="L893_g32580.t1">
    <property type="protein sequence ID" value="L893_g32580.t1"/>
    <property type="gene ID" value="L893_g32580"/>
</dbReference>
<dbReference type="AlphaFoldDB" id="A0A1I8A4S1"/>
<accession>A0A1I8A4S1</accession>
<proteinExistence type="predicted"/>